<evidence type="ECO:0000313" key="2">
    <source>
        <dbReference type="EMBL" id="GAA4668149.1"/>
    </source>
</evidence>
<accession>A0ABP8VP35</accession>
<gene>
    <name evidence="2" type="ORF">GCM10023214_72850</name>
</gene>
<reference evidence="3" key="1">
    <citation type="journal article" date="2019" name="Int. J. Syst. Evol. Microbiol.">
        <title>The Global Catalogue of Microorganisms (GCM) 10K type strain sequencing project: providing services to taxonomists for standard genome sequencing and annotation.</title>
        <authorList>
            <consortium name="The Broad Institute Genomics Platform"/>
            <consortium name="The Broad Institute Genome Sequencing Center for Infectious Disease"/>
            <person name="Wu L."/>
            <person name="Ma J."/>
        </authorList>
    </citation>
    <scope>NUCLEOTIDE SEQUENCE [LARGE SCALE GENOMIC DNA]</scope>
    <source>
        <strain evidence="3">JCM 18054</strain>
    </source>
</reference>
<feature type="region of interest" description="Disordered" evidence="1">
    <location>
        <begin position="38"/>
        <end position="72"/>
    </location>
</feature>
<evidence type="ECO:0000313" key="3">
    <source>
        <dbReference type="Proteomes" id="UP001500192"/>
    </source>
</evidence>
<proteinExistence type="predicted"/>
<evidence type="ECO:0000256" key="1">
    <source>
        <dbReference type="SAM" id="MobiDB-lite"/>
    </source>
</evidence>
<feature type="compositionally biased region" description="Basic and acidic residues" evidence="1">
    <location>
        <begin position="61"/>
        <end position="72"/>
    </location>
</feature>
<organism evidence="2 3">
    <name type="scientific">Amycolatopsis dongchuanensis</name>
    <dbReference type="NCBI Taxonomy" id="1070866"/>
    <lineage>
        <taxon>Bacteria</taxon>
        <taxon>Bacillati</taxon>
        <taxon>Actinomycetota</taxon>
        <taxon>Actinomycetes</taxon>
        <taxon>Pseudonocardiales</taxon>
        <taxon>Pseudonocardiaceae</taxon>
        <taxon>Amycolatopsis</taxon>
    </lineage>
</organism>
<dbReference type="Proteomes" id="UP001500192">
    <property type="component" value="Unassembled WGS sequence"/>
</dbReference>
<keyword evidence="3" id="KW-1185">Reference proteome</keyword>
<name>A0ABP8VP35_9PSEU</name>
<protein>
    <submittedName>
        <fullName evidence="2">Uncharacterized protein</fullName>
    </submittedName>
</protein>
<sequence>MAREVVRVELDADDVRRTGLAQRGLLLAEVRAAPCGQHDLPAGLGQPARDFQADLTAPTEDENRSAHAEQSA</sequence>
<comment type="caution">
    <text evidence="2">The sequence shown here is derived from an EMBL/GenBank/DDBJ whole genome shotgun (WGS) entry which is preliminary data.</text>
</comment>
<dbReference type="EMBL" id="BAABIB010000159">
    <property type="protein sequence ID" value="GAA4668149.1"/>
    <property type="molecule type" value="Genomic_DNA"/>
</dbReference>